<dbReference type="EMBL" id="CDOK01000142">
    <property type="protein sequence ID" value="CEN51111.1"/>
    <property type="molecule type" value="Genomic_DNA"/>
</dbReference>
<evidence type="ECO:0000313" key="2">
    <source>
        <dbReference type="Proteomes" id="UP000039370"/>
    </source>
</evidence>
<dbReference type="AlphaFoldDB" id="A0A0B7IGR5"/>
<gene>
    <name evidence="1" type="ORF">CCAN11_2260007</name>
</gene>
<dbReference type="Proteomes" id="UP000039370">
    <property type="component" value="Unassembled WGS sequence"/>
</dbReference>
<name>A0A0B7IGR5_9FLAO</name>
<accession>A0A0B7IGR5</accession>
<evidence type="ECO:0000313" key="1">
    <source>
        <dbReference type="EMBL" id="CEN51111.1"/>
    </source>
</evidence>
<protein>
    <submittedName>
        <fullName evidence="1">Uncharacterized protein</fullName>
    </submittedName>
</protein>
<organism evidence="1 2">
    <name type="scientific">Capnocytophaga canimorsus</name>
    <dbReference type="NCBI Taxonomy" id="28188"/>
    <lineage>
        <taxon>Bacteria</taxon>
        <taxon>Pseudomonadati</taxon>
        <taxon>Bacteroidota</taxon>
        <taxon>Flavobacteriia</taxon>
        <taxon>Flavobacteriales</taxon>
        <taxon>Flavobacteriaceae</taxon>
        <taxon>Capnocytophaga</taxon>
    </lineage>
</organism>
<sequence length="38" mass="4274">MQMAITNFEITATPTDVANVEHQWYDATQGHHLKVAGF</sequence>
<reference evidence="2" key="1">
    <citation type="submission" date="2015-01" db="EMBL/GenBank/DDBJ databases">
        <authorList>
            <person name="MANFREDI Pablo"/>
        </authorList>
    </citation>
    <scope>NUCLEOTIDE SEQUENCE [LARGE SCALE GENOMIC DNA]</scope>
    <source>
        <strain evidence="2">Cc11</strain>
    </source>
</reference>
<proteinExistence type="predicted"/>